<reference evidence="1 2" key="1">
    <citation type="journal article" date="2019" name="Commun. Biol.">
        <title>The bagworm genome reveals a unique fibroin gene that provides high tensile strength.</title>
        <authorList>
            <person name="Kono N."/>
            <person name="Nakamura H."/>
            <person name="Ohtoshi R."/>
            <person name="Tomita M."/>
            <person name="Numata K."/>
            <person name="Arakawa K."/>
        </authorList>
    </citation>
    <scope>NUCLEOTIDE SEQUENCE [LARGE SCALE GENOMIC DNA]</scope>
</reference>
<protein>
    <submittedName>
        <fullName evidence="1">Uncharacterized protein</fullName>
    </submittedName>
</protein>
<dbReference type="AlphaFoldDB" id="A0A4C1X130"/>
<dbReference type="OrthoDB" id="6772952at2759"/>
<evidence type="ECO:0000313" key="1">
    <source>
        <dbReference type="EMBL" id="GBP56069.1"/>
    </source>
</evidence>
<gene>
    <name evidence="1" type="ORF">EVAR_43831_1</name>
</gene>
<dbReference type="EMBL" id="BGZK01000684">
    <property type="protein sequence ID" value="GBP56069.1"/>
    <property type="molecule type" value="Genomic_DNA"/>
</dbReference>
<organism evidence="1 2">
    <name type="scientific">Eumeta variegata</name>
    <name type="common">Bagworm moth</name>
    <name type="synonym">Eumeta japonica</name>
    <dbReference type="NCBI Taxonomy" id="151549"/>
    <lineage>
        <taxon>Eukaryota</taxon>
        <taxon>Metazoa</taxon>
        <taxon>Ecdysozoa</taxon>
        <taxon>Arthropoda</taxon>
        <taxon>Hexapoda</taxon>
        <taxon>Insecta</taxon>
        <taxon>Pterygota</taxon>
        <taxon>Neoptera</taxon>
        <taxon>Endopterygota</taxon>
        <taxon>Lepidoptera</taxon>
        <taxon>Glossata</taxon>
        <taxon>Ditrysia</taxon>
        <taxon>Tineoidea</taxon>
        <taxon>Psychidae</taxon>
        <taxon>Oiketicinae</taxon>
        <taxon>Eumeta</taxon>
    </lineage>
</organism>
<name>A0A4C1X130_EUMVA</name>
<proteinExistence type="predicted"/>
<keyword evidence="2" id="KW-1185">Reference proteome</keyword>
<accession>A0A4C1X130</accession>
<sequence length="122" mass="14534">MRLIQFCETNGMTDENDKNQQRRRVFLITALIEVIMRVASSLVALDSLDAVPYEPFVGLFDARFVTERRVFAERYNFYRAEQWPGEDLAEWAAWVCTLARYYEFRSERDIILRDRFVLGLHD</sequence>
<dbReference type="Proteomes" id="UP000299102">
    <property type="component" value="Unassembled WGS sequence"/>
</dbReference>
<comment type="caution">
    <text evidence="1">The sequence shown here is derived from an EMBL/GenBank/DDBJ whole genome shotgun (WGS) entry which is preliminary data.</text>
</comment>
<evidence type="ECO:0000313" key="2">
    <source>
        <dbReference type="Proteomes" id="UP000299102"/>
    </source>
</evidence>